<dbReference type="InterPro" id="IPR037066">
    <property type="entry name" value="Plug_dom_sf"/>
</dbReference>
<dbReference type="KEGG" id="anf:AQPE_4940"/>
<dbReference type="SUPFAM" id="SSF49464">
    <property type="entry name" value="Carboxypeptidase regulatory domain-like"/>
    <property type="match status" value="1"/>
</dbReference>
<keyword evidence="4 7" id="KW-0812">Transmembrane</keyword>
<feature type="chain" id="PRO_5024273089" evidence="8">
    <location>
        <begin position="22"/>
        <end position="773"/>
    </location>
</feature>
<dbReference type="Gene3D" id="2.60.40.1120">
    <property type="entry name" value="Carboxypeptidase-like, regulatory domain"/>
    <property type="match status" value="1"/>
</dbReference>
<dbReference type="InterPro" id="IPR036942">
    <property type="entry name" value="Beta-barrel_TonB_sf"/>
</dbReference>
<dbReference type="Gene3D" id="2.170.130.10">
    <property type="entry name" value="TonB-dependent receptor, plug domain"/>
    <property type="match status" value="1"/>
</dbReference>
<proteinExistence type="inferred from homology"/>
<evidence type="ECO:0000313" key="10">
    <source>
        <dbReference type="EMBL" id="BBE20746.1"/>
    </source>
</evidence>
<name>A0A5K7SGW7_9BACT</name>
<dbReference type="Gene3D" id="2.40.170.20">
    <property type="entry name" value="TonB-dependent receptor, beta-barrel domain"/>
    <property type="match status" value="1"/>
</dbReference>
<evidence type="ECO:0000256" key="1">
    <source>
        <dbReference type="ARBA" id="ARBA00004571"/>
    </source>
</evidence>
<dbReference type="Proteomes" id="UP001193389">
    <property type="component" value="Chromosome"/>
</dbReference>
<dbReference type="PROSITE" id="PS52016">
    <property type="entry name" value="TONB_DEPENDENT_REC_3"/>
    <property type="match status" value="1"/>
</dbReference>
<evidence type="ECO:0000259" key="9">
    <source>
        <dbReference type="Pfam" id="PF07715"/>
    </source>
</evidence>
<feature type="signal peptide" evidence="8">
    <location>
        <begin position="1"/>
        <end position="21"/>
    </location>
</feature>
<keyword evidence="6 7" id="KW-0998">Cell outer membrane</keyword>
<dbReference type="Pfam" id="PF13715">
    <property type="entry name" value="CarbopepD_reg_2"/>
    <property type="match status" value="1"/>
</dbReference>
<dbReference type="InterPro" id="IPR012910">
    <property type="entry name" value="Plug_dom"/>
</dbReference>
<gene>
    <name evidence="10" type="ORF">AQPE_4940</name>
</gene>
<keyword evidence="8" id="KW-0732">Signal</keyword>
<evidence type="ECO:0000313" key="11">
    <source>
        <dbReference type="Proteomes" id="UP001193389"/>
    </source>
</evidence>
<evidence type="ECO:0000256" key="5">
    <source>
        <dbReference type="ARBA" id="ARBA00023136"/>
    </source>
</evidence>
<dbReference type="InterPro" id="IPR039426">
    <property type="entry name" value="TonB-dep_rcpt-like"/>
</dbReference>
<evidence type="ECO:0000256" key="7">
    <source>
        <dbReference type="PROSITE-ProRule" id="PRU01360"/>
    </source>
</evidence>
<dbReference type="AlphaFoldDB" id="A0A5K7SGW7"/>
<evidence type="ECO:0000256" key="2">
    <source>
        <dbReference type="ARBA" id="ARBA00022448"/>
    </source>
</evidence>
<keyword evidence="10" id="KW-0675">Receptor</keyword>
<evidence type="ECO:0000256" key="4">
    <source>
        <dbReference type="ARBA" id="ARBA00022692"/>
    </source>
</evidence>
<dbReference type="InterPro" id="IPR008969">
    <property type="entry name" value="CarboxyPept-like_regulatory"/>
</dbReference>
<feature type="domain" description="TonB-dependent receptor plug" evidence="9">
    <location>
        <begin position="143"/>
        <end position="223"/>
    </location>
</feature>
<reference evidence="10" key="1">
    <citation type="journal article" date="2020" name="Int. J. Syst. Evol. Microbiol.">
        <title>Aquipluma nitroreducens gen. nov. sp. nov., a novel facultatively anaerobic bacterium isolated from a freshwater lake.</title>
        <authorList>
            <person name="Watanabe M."/>
            <person name="Kojima H."/>
            <person name="Fukui M."/>
        </authorList>
    </citation>
    <scope>NUCLEOTIDE SEQUENCE</scope>
    <source>
        <strain evidence="10">MeG22</strain>
    </source>
</reference>
<dbReference type="EMBL" id="AP018694">
    <property type="protein sequence ID" value="BBE20746.1"/>
    <property type="molecule type" value="Genomic_DNA"/>
</dbReference>
<comment type="subcellular location">
    <subcellularLocation>
        <location evidence="1 7">Cell outer membrane</location>
        <topology evidence="1 7">Multi-pass membrane protein</topology>
    </subcellularLocation>
</comment>
<protein>
    <submittedName>
        <fullName evidence="10">TonB-dependent receptor, plug</fullName>
    </submittedName>
</protein>
<dbReference type="GO" id="GO:0009279">
    <property type="term" value="C:cell outer membrane"/>
    <property type="evidence" value="ECO:0007669"/>
    <property type="project" value="UniProtKB-SubCell"/>
</dbReference>
<keyword evidence="3 7" id="KW-1134">Transmembrane beta strand</keyword>
<keyword evidence="5 7" id="KW-0472">Membrane</keyword>
<evidence type="ECO:0000256" key="6">
    <source>
        <dbReference type="ARBA" id="ARBA00023237"/>
    </source>
</evidence>
<evidence type="ECO:0000256" key="3">
    <source>
        <dbReference type="ARBA" id="ARBA00022452"/>
    </source>
</evidence>
<dbReference type="SUPFAM" id="SSF56935">
    <property type="entry name" value="Porins"/>
    <property type="match status" value="1"/>
</dbReference>
<sequence>MVFSRVLSAFGFVVLCFGAFSQQNYTVSGTISDASNGENLIGAIVTIQNTNYATVCNSYGFYSISIPEGDYTINIRQMGYSNQLLPLKLHSSQLINFKMNAISYELDDVEVSGQRGDRNVSSLEMGNVKINPKQIENIPVLFGERDLIKTMQLMPGVKQAGEGNTGFYVRGGGLDQNLILLDEAPVYNASHLLGFFSVFNSEAIRDANLLKGSIPAEYGGRASSVLDIRMKEGNLKEYETTGNVGLIASNLSFEGPIKEDVSSFMVSARRTYADLFLQFAPDKDIRDAKLYFYDINMKTNFKLNPSSRLFISGYFGRDKFRIPDQFGFDWGSKTATVRLNHTFSEKLFSNSSFIFSNYSYQIDISGDKDVVMGSHIQDFNLKQDFSWYPNTRNTLKFGINLIAHKIVPGEIDASPTSIYNSLAVRPRRAFENSVYISNSQQLSGRLQVYYGLRLALFSNVGPGDFYQFDSNGKLLQLTSYDHFKWVRTQGGPEPRLAINYQLSSQAAVKASYNRIYQFIHLLSNSTSSTPTDVWLPSSDNVKPQLSDQWSLGYFRNMKQNMFESSIEVYYKNLQNQIDYRNGADLVFNSTVEAELVYGRGWAYGAEFLFRKNYGKLTGWLGYTWSKTMRQFDLINDGNPFPARQDRRHDVSIVAMYNLSRKLNFSATWVYNTGNAVTFPNGKYTIDGKTIGYYTQRNGYRMPDYHRLDLGVTWIRKQTARFESSWNFSVYNAYGRENAYFISFRQNKDNPDQTEAVQISLFKFIPSVSYKFKF</sequence>
<keyword evidence="2 7" id="KW-0813">Transport</keyword>
<evidence type="ECO:0000256" key="8">
    <source>
        <dbReference type="SAM" id="SignalP"/>
    </source>
</evidence>
<comment type="similarity">
    <text evidence="7">Belongs to the TonB-dependent receptor family.</text>
</comment>
<dbReference type="Pfam" id="PF07715">
    <property type="entry name" value="Plug"/>
    <property type="match status" value="1"/>
</dbReference>
<dbReference type="RefSeq" id="WP_318348849.1">
    <property type="nucleotide sequence ID" value="NZ_AP018694.1"/>
</dbReference>
<organism evidence="10 11">
    <name type="scientific">Aquipluma nitroreducens</name>
    <dbReference type="NCBI Taxonomy" id="2010828"/>
    <lineage>
        <taxon>Bacteria</taxon>
        <taxon>Pseudomonadati</taxon>
        <taxon>Bacteroidota</taxon>
        <taxon>Bacteroidia</taxon>
        <taxon>Marinilabiliales</taxon>
        <taxon>Prolixibacteraceae</taxon>
        <taxon>Aquipluma</taxon>
    </lineage>
</organism>
<accession>A0A5K7SGW7</accession>
<keyword evidence="11" id="KW-1185">Reference proteome</keyword>